<dbReference type="PROSITE" id="PS51419">
    <property type="entry name" value="RAB"/>
    <property type="match status" value="1"/>
</dbReference>
<reference evidence="12" key="2">
    <citation type="submission" date="2021-12" db="EMBL/GenBank/DDBJ databases">
        <title>Resequencing data analysis of finger millet.</title>
        <authorList>
            <person name="Hatakeyama M."/>
            <person name="Aluri S."/>
            <person name="Balachadran M.T."/>
            <person name="Sivarajan S.R."/>
            <person name="Poveda L."/>
            <person name="Shimizu-Inatsugi R."/>
            <person name="Schlapbach R."/>
            <person name="Sreeman S.M."/>
            <person name="Shimizu K.K."/>
        </authorList>
    </citation>
    <scope>NUCLEOTIDE SEQUENCE</scope>
</reference>
<dbReference type="NCBIfam" id="TIGR00231">
    <property type="entry name" value="small_GTP"/>
    <property type="match status" value="1"/>
</dbReference>
<dbReference type="PANTHER" id="PTHR47977">
    <property type="entry name" value="RAS-RELATED PROTEIN RAB"/>
    <property type="match status" value="1"/>
</dbReference>
<dbReference type="Gene3D" id="3.40.50.300">
    <property type="entry name" value="P-loop containing nucleotide triphosphate hydrolases"/>
    <property type="match status" value="1"/>
</dbReference>
<dbReference type="CDD" id="cd01869">
    <property type="entry name" value="Rab1_Ypt1"/>
    <property type="match status" value="1"/>
</dbReference>
<keyword evidence="5" id="KW-0408">Iron</keyword>
<feature type="domain" description="Fe2OG dioxygenase" evidence="11">
    <location>
        <begin position="165"/>
        <end position="270"/>
    </location>
</feature>
<evidence type="ECO:0000313" key="13">
    <source>
        <dbReference type="Proteomes" id="UP001054889"/>
    </source>
</evidence>
<evidence type="ECO:0000256" key="4">
    <source>
        <dbReference type="ARBA" id="ARBA00023002"/>
    </source>
</evidence>
<dbReference type="Pfam" id="PF00071">
    <property type="entry name" value="Ras"/>
    <property type="match status" value="2"/>
</dbReference>
<gene>
    <name evidence="12" type="primary">ga02173</name>
    <name evidence="12" type="ORF">PR202_ga02173</name>
</gene>
<dbReference type="GO" id="GO:0005525">
    <property type="term" value="F:GTP binding"/>
    <property type="evidence" value="ECO:0007669"/>
    <property type="project" value="UniProtKB-KW"/>
</dbReference>
<evidence type="ECO:0000256" key="6">
    <source>
        <dbReference type="ARBA" id="ARBA00023134"/>
    </source>
</evidence>
<feature type="compositionally biased region" description="Polar residues" evidence="10">
    <location>
        <begin position="546"/>
        <end position="556"/>
    </location>
</feature>
<evidence type="ECO:0000256" key="1">
    <source>
        <dbReference type="ARBA" id="ARBA00006270"/>
    </source>
</evidence>
<evidence type="ECO:0000256" key="10">
    <source>
        <dbReference type="SAM" id="MobiDB-lite"/>
    </source>
</evidence>
<keyword evidence="7" id="KW-0449">Lipoprotein</keyword>
<dbReference type="EMBL" id="BQKI01000001">
    <property type="protein sequence ID" value="GJM86323.1"/>
    <property type="molecule type" value="Genomic_DNA"/>
</dbReference>
<dbReference type="SMART" id="SM00175">
    <property type="entry name" value="RAB"/>
    <property type="match status" value="1"/>
</dbReference>
<dbReference type="PROSITE" id="PS51420">
    <property type="entry name" value="RHO"/>
    <property type="match status" value="1"/>
</dbReference>
<dbReference type="InterPro" id="IPR027417">
    <property type="entry name" value="P-loop_NTPase"/>
</dbReference>
<dbReference type="SUPFAM" id="SSF51197">
    <property type="entry name" value="Clavaminate synthase-like"/>
    <property type="match status" value="1"/>
</dbReference>
<dbReference type="SMART" id="SM00176">
    <property type="entry name" value="RAN"/>
    <property type="match status" value="1"/>
</dbReference>
<proteinExistence type="inferred from homology"/>
<evidence type="ECO:0000256" key="8">
    <source>
        <dbReference type="ARBA" id="ARBA00023289"/>
    </source>
</evidence>
<dbReference type="InterPro" id="IPR005225">
    <property type="entry name" value="Small_GTP-bd"/>
</dbReference>
<evidence type="ECO:0000259" key="11">
    <source>
        <dbReference type="PROSITE" id="PS51471"/>
    </source>
</evidence>
<comment type="similarity">
    <text evidence="1">Belongs to the small GTPase superfamily. Rab family.</text>
</comment>
<keyword evidence="8" id="KW-0636">Prenylation</keyword>
<dbReference type="InterPro" id="IPR001806">
    <property type="entry name" value="Small_GTPase"/>
</dbReference>
<dbReference type="Proteomes" id="UP001054889">
    <property type="component" value="Unassembled WGS sequence"/>
</dbReference>
<comment type="caution">
    <text evidence="12">The sequence shown here is derived from an EMBL/GenBank/DDBJ whole genome shotgun (WGS) entry which is preliminary data.</text>
</comment>
<dbReference type="GO" id="GO:0046872">
    <property type="term" value="F:metal ion binding"/>
    <property type="evidence" value="ECO:0007669"/>
    <property type="project" value="UniProtKB-KW"/>
</dbReference>
<keyword evidence="3" id="KW-0547">Nucleotide-binding</keyword>
<dbReference type="InterPro" id="IPR005123">
    <property type="entry name" value="Oxoglu/Fe-dep_dioxygenase_dom"/>
</dbReference>
<dbReference type="GO" id="GO:0012505">
    <property type="term" value="C:endomembrane system"/>
    <property type="evidence" value="ECO:0007669"/>
    <property type="project" value="UniProtKB-SubCell"/>
</dbReference>
<dbReference type="SMART" id="SM00174">
    <property type="entry name" value="RHO"/>
    <property type="match status" value="1"/>
</dbReference>
<dbReference type="SMART" id="SM00173">
    <property type="entry name" value="RAS"/>
    <property type="match status" value="1"/>
</dbReference>
<dbReference type="GO" id="GO:0016491">
    <property type="term" value="F:oxidoreductase activity"/>
    <property type="evidence" value="ECO:0007669"/>
    <property type="project" value="UniProtKB-KW"/>
</dbReference>
<dbReference type="Pfam" id="PF03171">
    <property type="entry name" value="2OG-FeII_Oxy"/>
    <property type="match status" value="1"/>
</dbReference>
<protein>
    <recommendedName>
        <fullName evidence="11">Fe2OG dioxygenase domain-containing protein</fullName>
    </recommendedName>
</protein>
<dbReference type="SUPFAM" id="SSF52540">
    <property type="entry name" value="P-loop containing nucleoside triphosphate hydrolases"/>
    <property type="match status" value="1"/>
</dbReference>
<dbReference type="GO" id="GO:0003924">
    <property type="term" value="F:GTPase activity"/>
    <property type="evidence" value="ECO:0007669"/>
    <property type="project" value="InterPro"/>
</dbReference>
<evidence type="ECO:0000256" key="7">
    <source>
        <dbReference type="ARBA" id="ARBA00023288"/>
    </source>
</evidence>
<dbReference type="Gene3D" id="2.60.120.330">
    <property type="entry name" value="B-lactam Antibiotic, Isopenicillin N Synthase, Chain"/>
    <property type="match status" value="1"/>
</dbReference>
<dbReference type="InterPro" id="IPR026992">
    <property type="entry name" value="DIOX_N"/>
</dbReference>
<organism evidence="12 13">
    <name type="scientific">Eleusine coracana subsp. coracana</name>
    <dbReference type="NCBI Taxonomy" id="191504"/>
    <lineage>
        <taxon>Eukaryota</taxon>
        <taxon>Viridiplantae</taxon>
        <taxon>Streptophyta</taxon>
        <taxon>Embryophyta</taxon>
        <taxon>Tracheophyta</taxon>
        <taxon>Spermatophyta</taxon>
        <taxon>Magnoliopsida</taxon>
        <taxon>Liliopsida</taxon>
        <taxon>Poales</taxon>
        <taxon>Poaceae</taxon>
        <taxon>PACMAD clade</taxon>
        <taxon>Chloridoideae</taxon>
        <taxon>Cynodonteae</taxon>
        <taxon>Eleusininae</taxon>
        <taxon>Eleusine</taxon>
    </lineage>
</organism>
<feature type="region of interest" description="Disordered" evidence="10">
    <location>
        <begin position="528"/>
        <end position="556"/>
    </location>
</feature>
<evidence type="ECO:0000256" key="5">
    <source>
        <dbReference type="ARBA" id="ARBA00023004"/>
    </source>
</evidence>
<accession>A0AAV5BJ14</accession>
<keyword evidence="2" id="KW-0479">Metal-binding</keyword>
<dbReference type="PROSITE" id="PS51421">
    <property type="entry name" value="RAS"/>
    <property type="match status" value="1"/>
</dbReference>
<dbReference type="PROSITE" id="PS51471">
    <property type="entry name" value="FE2OG_OXY"/>
    <property type="match status" value="1"/>
</dbReference>
<dbReference type="InterPro" id="IPR050227">
    <property type="entry name" value="Rab"/>
</dbReference>
<dbReference type="InterPro" id="IPR044861">
    <property type="entry name" value="IPNS-like_FE2OG_OXY"/>
</dbReference>
<keyword evidence="4" id="KW-0560">Oxidoreductase</keyword>
<evidence type="ECO:0000256" key="9">
    <source>
        <dbReference type="ARBA" id="ARBA00037868"/>
    </source>
</evidence>
<dbReference type="InterPro" id="IPR027443">
    <property type="entry name" value="IPNS-like_sf"/>
</dbReference>
<keyword evidence="6" id="KW-0342">GTP-binding</keyword>
<reference evidence="12" key="1">
    <citation type="journal article" date="2018" name="DNA Res.">
        <title>Multiple hybrid de novo genome assembly of finger millet, an orphan allotetraploid crop.</title>
        <authorList>
            <person name="Hatakeyama M."/>
            <person name="Aluri S."/>
            <person name="Balachadran M.T."/>
            <person name="Sivarajan S.R."/>
            <person name="Patrignani A."/>
            <person name="Gruter S."/>
            <person name="Poveda L."/>
            <person name="Shimizu-Inatsugi R."/>
            <person name="Baeten J."/>
            <person name="Francoijs K.J."/>
            <person name="Nataraja K.N."/>
            <person name="Reddy Y.A.N."/>
            <person name="Phadnis S."/>
            <person name="Ravikumar R.L."/>
            <person name="Schlapbach R."/>
            <person name="Sreeman S.M."/>
            <person name="Shimizu K.K."/>
        </authorList>
    </citation>
    <scope>NUCLEOTIDE SEQUENCE</scope>
</reference>
<evidence type="ECO:0000256" key="3">
    <source>
        <dbReference type="ARBA" id="ARBA00022741"/>
    </source>
</evidence>
<dbReference type="AlphaFoldDB" id="A0AAV5BJ14"/>
<dbReference type="FunFam" id="3.40.50.300:FF:001447">
    <property type="entry name" value="Ras-related protein Rab-1B"/>
    <property type="match status" value="2"/>
</dbReference>
<sequence length="556" mass="61638">MDSTGHVPVLDFSKVQGTSAERSAAVQDIGRVCLKKGFFQVINHGISTDILAGALEAGAAFFDLPTDDRSDLMSDDVSRPVRYTTVAEVDGSGDGEVKIRRHFLKHYSYPLEEWIDVWPVKPVQYREKMTAYSIEVRRVMSELMDAITESLVLGRDYLKAQMDRGFEMMAVNCYPQQHASSDGHGVICLPAHTDYTLVTVLLENSEGLQEFDREAGTWRAVPHSAESLLVHVGNYLEVVSNGRYRAALHRVASAGRQGVTRISIASLPSLGMDEKVEVARELVDERHPAMYRGSSVREFIEFLSAGGKSSDFMESLKISGTDVAVGCDYLFKLLLIGDSGVGKSCLLLRFADDSYLDSYISTIGVDFKIRTVEQDGRPSSFKFVQESRVTWKISVHVYTTTINFNLLMVLLLLQWDTAGQERFRTITSSYYRGAHGIIIVYDVTDQESFNNVKQWLNEIDRYASDNVNKLLVGNKSDLTANKVVATETAKAFADEIGIPFMETSAKNATNVEQAFMAMAASIKDRMASQPAATNARPPTVQIRGQPVNQKTSCCSS</sequence>
<dbReference type="InterPro" id="IPR057289">
    <property type="entry name" value="Rab1/Ypt1"/>
</dbReference>
<evidence type="ECO:0000256" key="2">
    <source>
        <dbReference type="ARBA" id="ARBA00022723"/>
    </source>
</evidence>
<dbReference type="Pfam" id="PF14226">
    <property type="entry name" value="DIOX_N"/>
    <property type="match status" value="1"/>
</dbReference>
<keyword evidence="13" id="KW-1185">Reference proteome</keyword>
<comment type="subcellular location">
    <subcellularLocation>
        <location evidence="9">Endomembrane system</location>
        <topology evidence="9">Lipid-anchor</topology>
    </subcellularLocation>
</comment>
<name>A0AAV5BJ14_ELECO</name>
<dbReference type="PRINTS" id="PR00449">
    <property type="entry name" value="RASTRNSFRMNG"/>
</dbReference>
<evidence type="ECO:0000313" key="12">
    <source>
        <dbReference type="EMBL" id="GJM86323.1"/>
    </source>
</evidence>